<feature type="region of interest" description="Disordered" evidence="1">
    <location>
        <begin position="227"/>
        <end position="277"/>
    </location>
</feature>
<organism evidence="4 5">
    <name type="scientific">Jimgerdemannia flammicorona</name>
    <dbReference type="NCBI Taxonomy" id="994334"/>
    <lineage>
        <taxon>Eukaryota</taxon>
        <taxon>Fungi</taxon>
        <taxon>Fungi incertae sedis</taxon>
        <taxon>Mucoromycota</taxon>
        <taxon>Mucoromycotina</taxon>
        <taxon>Endogonomycetes</taxon>
        <taxon>Endogonales</taxon>
        <taxon>Endogonaceae</taxon>
        <taxon>Jimgerdemannia</taxon>
    </lineage>
</organism>
<dbReference type="InterPro" id="IPR001810">
    <property type="entry name" value="F-box_dom"/>
</dbReference>
<dbReference type="EMBL" id="RBNJ01007128">
    <property type="protein sequence ID" value="RUS28130.1"/>
    <property type="molecule type" value="Genomic_DNA"/>
</dbReference>
<keyword evidence="5" id="KW-1185">Reference proteome</keyword>
<evidence type="ECO:0000313" key="5">
    <source>
        <dbReference type="Proteomes" id="UP000274822"/>
    </source>
</evidence>
<feature type="compositionally biased region" description="Pro residues" evidence="1">
    <location>
        <begin position="199"/>
        <end position="209"/>
    </location>
</feature>
<dbReference type="Gene3D" id="3.30.1370.50">
    <property type="entry name" value="R3H-like domain"/>
    <property type="match status" value="1"/>
</dbReference>
<dbReference type="InterPro" id="IPR001374">
    <property type="entry name" value="R3H_dom"/>
</dbReference>
<evidence type="ECO:0000259" key="2">
    <source>
        <dbReference type="PROSITE" id="PS50181"/>
    </source>
</evidence>
<feature type="domain" description="R3H" evidence="3">
    <location>
        <begin position="313"/>
        <end position="379"/>
    </location>
</feature>
<comment type="caution">
    <text evidence="4">The sequence shown here is derived from an EMBL/GenBank/DDBJ whole genome shotgun (WGS) entry which is preliminary data.</text>
</comment>
<evidence type="ECO:0000256" key="1">
    <source>
        <dbReference type="SAM" id="MobiDB-lite"/>
    </source>
</evidence>
<protein>
    <recommendedName>
        <fullName evidence="6">R3H domain-containing protein</fullName>
    </recommendedName>
</protein>
<name>A0A433QE99_9FUNG</name>
<dbReference type="AlphaFoldDB" id="A0A433QE99"/>
<dbReference type="PROSITE" id="PS51061">
    <property type="entry name" value="R3H"/>
    <property type="match status" value="1"/>
</dbReference>
<dbReference type="InterPro" id="IPR036867">
    <property type="entry name" value="R3H_dom_sf"/>
</dbReference>
<gene>
    <name evidence="4" type="ORF">BC938DRAFT_482277</name>
</gene>
<feature type="region of interest" description="Disordered" evidence="1">
    <location>
        <begin position="185"/>
        <end position="209"/>
    </location>
</feature>
<evidence type="ECO:0008006" key="6">
    <source>
        <dbReference type="Google" id="ProtNLM"/>
    </source>
</evidence>
<dbReference type="GO" id="GO:0003676">
    <property type="term" value="F:nucleic acid binding"/>
    <property type="evidence" value="ECO:0007669"/>
    <property type="project" value="UniProtKB-UniRule"/>
</dbReference>
<dbReference type="CDD" id="cd02325">
    <property type="entry name" value="R3H"/>
    <property type="match status" value="1"/>
</dbReference>
<feature type="compositionally biased region" description="Basic and acidic residues" evidence="1">
    <location>
        <begin position="185"/>
        <end position="197"/>
    </location>
</feature>
<sequence length="382" mass="43752">MDTSADDSYHSPPKLALAIIPAELWTDIIDRLDIDTLYALRQTCVALSALVPPRLIEELALNPPLGDLYTLAKKYTPEISFRDRVFRMHQYLDELLKELVEAEPKKWADEAYEWDNYDPSLPTLANHDNFRKETGRKGRGARTRTWTNWNRDLTDTRQSLRRQLARLWAADARFFPFTHVENKEWKRRREERGHDTHPAAPPSRARPPPLQATMEAVTIQEHEQYESPYGDDEQTYYENDFSPPPSLDRLRRSPSSRPSRRGKNFVPTPTSVPVTTYPSVPPATDPLLYLLINTYPTVTPAHYFRSTPKTPNQGFPTAHSDALRRFAADQAAKVLVFPTSLTSYQRKELHREAHFLAAGLTTKSVGEGKGRCLIVVKEGVDF</sequence>
<reference evidence="4 5" key="1">
    <citation type="journal article" date="2018" name="New Phytol.">
        <title>Phylogenomics of Endogonaceae and evolution of mycorrhizas within Mucoromycota.</title>
        <authorList>
            <person name="Chang Y."/>
            <person name="Desiro A."/>
            <person name="Na H."/>
            <person name="Sandor L."/>
            <person name="Lipzen A."/>
            <person name="Clum A."/>
            <person name="Barry K."/>
            <person name="Grigoriev I.V."/>
            <person name="Martin F.M."/>
            <person name="Stajich J.E."/>
            <person name="Smith M.E."/>
            <person name="Bonito G."/>
            <person name="Spatafora J.W."/>
        </authorList>
    </citation>
    <scope>NUCLEOTIDE SEQUENCE [LARGE SCALE GENOMIC DNA]</scope>
    <source>
        <strain evidence="4 5">AD002</strain>
    </source>
</reference>
<dbReference type="Pfam" id="PF01424">
    <property type="entry name" value="R3H"/>
    <property type="match status" value="1"/>
</dbReference>
<dbReference type="SMART" id="SM00393">
    <property type="entry name" value="R3H"/>
    <property type="match status" value="1"/>
</dbReference>
<evidence type="ECO:0000313" key="4">
    <source>
        <dbReference type="EMBL" id="RUS28130.1"/>
    </source>
</evidence>
<accession>A0A433QE99</accession>
<proteinExistence type="predicted"/>
<dbReference type="PROSITE" id="PS50181">
    <property type="entry name" value="FBOX"/>
    <property type="match status" value="1"/>
</dbReference>
<dbReference type="SUPFAM" id="SSF82708">
    <property type="entry name" value="R3H domain"/>
    <property type="match status" value="1"/>
</dbReference>
<feature type="domain" description="F-box" evidence="2">
    <location>
        <begin position="14"/>
        <end position="59"/>
    </location>
</feature>
<feature type="compositionally biased region" description="Low complexity" evidence="1">
    <location>
        <begin position="266"/>
        <end position="277"/>
    </location>
</feature>
<evidence type="ECO:0000259" key="3">
    <source>
        <dbReference type="PROSITE" id="PS51061"/>
    </source>
</evidence>
<dbReference type="Proteomes" id="UP000274822">
    <property type="component" value="Unassembled WGS sequence"/>
</dbReference>
<feature type="compositionally biased region" description="Basic residues" evidence="1">
    <location>
        <begin position="252"/>
        <end position="263"/>
    </location>
</feature>